<dbReference type="EMBL" id="HBUE01029646">
    <property type="protein sequence ID" value="CAG6455946.1"/>
    <property type="molecule type" value="Transcribed_RNA"/>
</dbReference>
<dbReference type="EMBL" id="HBUE01193682">
    <property type="protein sequence ID" value="CAG6526517.1"/>
    <property type="molecule type" value="Transcribed_RNA"/>
</dbReference>
<sequence length="104" mass="11696">MPLLCATHLGKMSALATSAARVRSRWTRKVRVAVVVISASAADSPPVSLIPDCVHFAERFGLFSVVRHLTDLELDRLVCTDGFGHVVHCQDFLLEEFFTKVWWR</sequence>
<proteinExistence type="predicted"/>
<reference evidence="1" key="1">
    <citation type="submission" date="2021-05" db="EMBL/GenBank/DDBJ databases">
        <authorList>
            <person name="Alioto T."/>
            <person name="Alioto T."/>
            <person name="Gomez Garrido J."/>
        </authorList>
    </citation>
    <scope>NUCLEOTIDE SEQUENCE</scope>
</reference>
<accession>A0A8D8NUP5</accession>
<dbReference type="EMBL" id="HBUE01193680">
    <property type="protein sequence ID" value="CAG6526516.1"/>
    <property type="molecule type" value="Transcribed_RNA"/>
</dbReference>
<dbReference type="EMBL" id="HBUE01299642">
    <property type="protein sequence ID" value="CAG6578231.1"/>
    <property type="molecule type" value="Transcribed_RNA"/>
</dbReference>
<dbReference type="AlphaFoldDB" id="A0A8D8NUP5"/>
<name>A0A8D8NUP5_CULPI</name>
<dbReference type="EMBL" id="HBUE01193679">
    <property type="protein sequence ID" value="CAG6526515.1"/>
    <property type="molecule type" value="Transcribed_RNA"/>
</dbReference>
<organism evidence="1">
    <name type="scientific">Culex pipiens</name>
    <name type="common">House mosquito</name>
    <dbReference type="NCBI Taxonomy" id="7175"/>
    <lineage>
        <taxon>Eukaryota</taxon>
        <taxon>Metazoa</taxon>
        <taxon>Ecdysozoa</taxon>
        <taxon>Arthropoda</taxon>
        <taxon>Hexapoda</taxon>
        <taxon>Insecta</taxon>
        <taxon>Pterygota</taxon>
        <taxon>Neoptera</taxon>
        <taxon>Endopterygota</taxon>
        <taxon>Diptera</taxon>
        <taxon>Nematocera</taxon>
        <taxon>Culicoidea</taxon>
        <taxon>Culicidae</taxon>
        <taxon>Culicinae</taxon>
        <taxon>Culicini</taxon>
        <taxon>Culex</taxon>
        <taxon>Culex</taxon>
    </lineage>
</organism>
<dbReference type="EMBL" id="HBUE01299639">
    <property type="protein sequence ID" value="CAG6578229.1"/>
    <property type="molecule type" value="Transcribed_RNA"/>
</dbReference>
<dbReference type="EMBL" id="HBUE01029651">
    <property type="protein sequence ID" value="CAG6455951.1"/>
    <property type="molecule type" value="Transcribed_RNA"/>
</dbReference>
<protein>
    <submittedName>
        <fullName evidence="1">(northern house mosquito) hypothetical protein</fullName>
    </submittedName>
</protein>
<evidence type="ECO:0000313" key="1">
    <source>
        <dbReference type="EMBL" id="CAG6578229.1"/>
    </source>
</evidence>
<dbReference type="EMBL" id="HBUE01299640">
    <property type="protein sequence ID" value="CAG6578230.1"/>
    <property type="molecule type" value="Transcribed_RNA"/>
</dbReference>